<feature type="transmembrane region" description="Helical" evidence="2">
    <location>
        <begin position="6"/>
        <end position="25"/>
    </location>
</feature>
<evidence type="ECO:0000313" key="5">
    <source>
        <dbReference type="Proteomes" id="UP000712080"/>
    </source>
</evidence>
<keyword evidence="5" id="KW-1185">Reference proteome</keyword>
<evidence type="ECO:0000313" key="4">
    <source>
        <dbReference type="EMBL" id="NMH28902.1"/>
    </source>
</evidence>
<evidence type="ECO:0000256" key="2">
    <source>
        <dbReference type="SAM" id="Phobius"/>
    </source>
</evidence>
<feature type="transmembrane region" description="Helical" evidence="2">
    <location>
        <begin position="37"/>
        <end position="54"/>
    </location>
</feature>
<name>A0A972JK91_9FLAO</name>
<accession>A0A972JK91</accession>
<feature type="region of interest" description="Disordered" evidence="1">
    <location>
        <begin position="569"/>
        <end position="647"/>
    </location>
</feature>
<dbReference type="RefSeq" id="WP_169528008.1">
    <property type="nucleotide sequence ID" value="NZ_JAAMPU010000107.1"/>
</dbReference>
<dbReference type="Proteomes" id="UP000712080">
    <property type="component" value="Unassembled WGS sequence"/>
</dbReference>
<protein>
    <recommendedName>
        <fullName evidence="3">Peptidase M56 domain-containing protein</fullName>
    </recommendedName>
</protein>
<gene>
    <name evidence="4" type="ORF">G6047_12735</name>
</gene>
<dbReference type="CDD" id="cd06503">
    <property type="entry name" value="ATP-synt_Fo_b"/>
    <property type="match status" value="1"/>
</dbReference>
<evidence type="ECO:0000259" key="3">
    <source>
        <dbReference type="Pfam" id="PF05569"/>
    </source>
</evidence>
<dbReference type="CDD" id="cd07341">
    <property type="entry name" value="M56_BlaR1_MecR1_like"/>
    <property type="match status" value="1"/>
</dbReference>
<keyword evidence="2" id="KW-1133">Transmembrane helix</keyword>
<feature type="region of interest" description="Disordered" evidence="1">
    <location>
        <begin position="410"/>
        <end position="476"/>
    </location>
</feature>
<keyword evidence="2" id="KW-0812">Transmembrane</keyword>
<organism evidence="4 5">
    <name type="scientific">Flavobacterium silvaticum</name>
    <dbReference type="NCBI Taxonomy" id="1852020"/>
    <lineage>
        <taxon>Bacteria</taxon>
        <taxon>Pseudomonadati</taxon>
        <taxon>Bacteroidota</taxon>
        <taxon>Flavobacteriia</taxon>
        <taxon>Flavobacteriales</taxon>
        <taxon>Flavobacteriaceae</taxon>
        <taxon>Flavobacterium</taxon>
    </lineage>
</organism>
<dbReference type="InterPro" id="IPR008756">
    <property type="entry name" value="Peptidase_M56"/>
</dbReference>
<feature type="compositionally biased region" description="Acidic residues" evidence="1">
    <location>
        <begin position="418"/>
        <end position="433"/>
    </location>
</feature>
<dbReference type="PANTHER" id="PTHR34978">
    <property type="entry name" value="POSSIBLE SENSOR-TRANSDUCER PROTEIN BLAR"/>
    <property type="match status" value="1"/>
</dbReference>
<dbReference type="AlphaFoldDB" id="A0A972JK91"/>
<reference evidence="4" key="1">
    <citation type="submission" date="2020-02" db="EMBL/GenBank/DDBJ databases">
        <title>Flavobacterium sp. genome.</title>
        <authorList>
            <person name="Jung H.S."/>
            <person name="Baek J.H."/>
            <person name="Jeon C.O."/>
        </authorList>
    </citation>
    <scope>NUCLEOTIDE SEQUENCE</scope>
    <source>
        <strain evidence="4">SE-s28</strain>
    </source>
</reference>
<dbReference type="EMBL" id="JAAMPU010000107">
    <property type="protein sequence ID" value="NMH28902.1"/>
    <property type="molecule type" value="Genomic_DNA"/>
</dbReference>
<feature type="domain" description="Peptidase M56" evidence="3">
    <location>
        <begin position="167"/>
        <end position="271"/>
    </location>
</feature>
<sequence>MEAVTLYCLKSGALLVAFFLAYYVFLRKETFFLANRWYLLAGLLTAAVLPFVQFKKIVYVEPQNIPVNFPVDTFSDTASALPVSAISTMNPVAVEAEPFNWMLLLTVIYCLIAAFLLMKLGVEFFQLKRLLKGKSADSNKGLKFYDVPEDITPFSYFGNIVFNSSLYTQEELDNILRHERVHSSQWHSVDVLLSRVFCIFFWWNPISWFYHKAILQNLEFIADSEAIREIGDKRSYQYTLLKITTPVNGLSKTTISNHFFQSLIKKRIVMLNKNQSSKWNSWKYLLILPVLAAFLLSFQVRTISLEKPLKAIVGKAFSMDEIDIRITKNTSDEELKEFTTEAKRNDIKLKINKVKRNAKGEIIAIKVEFKDKYGKTGTTQVESDQPIQPIRFFRDSNGLAGFGKPSDSRFVYFKDDNSDNEGDNADNEGDNGDESFTYGLAVEVPEPPEAPEAPEIGEAPEAPEPPEFSWSKSGSDNKTIVITTKDGKTRTISGDDAMNFSSNYIIAQINPDDIASVSITSDNDNIRINGDALVTNISKITSKEIKKAMKLAKDEVKRAEPEIRRAMQESRIQIEKATRDFNKDVQRDKEMNKNQSRKAREESREQMERAMQEARHQMEEAKEEMKKAKAEMDKARAELEAERAKKK</sequence>
<dbReference type="InterPro" id="IPR052173">
    <property type="entry name" value="Beta-lactam_resp_regulator"/>
</dbReference>
<dbReference type="Pfam" id="PF05569">
    <property type="entry name" value="Peptidase_M56"/>
    <property type="match status" value="1"/>
</dbReference>
<feature type="transmembrane region" description="Helical" evidence="2">
    <location>
        <begin position="99"/>
        <end position="122"/>
    </location>
</feature>
<dbReference type="PANTHER" id="PTHR34978:SF3">
    <property type="entry name" value="SLR0241 PROTEIN"/>
    <property type="match status" value="1"/>
</dbReference>
<evidence type="ECO:0000256" key="1">
    <source>
        <dbReference type="SAM" id="MobiDB-lite"/>
    </source>
</evidence>
<comment type="caution">
    <text evidence="4">The sequence shown here is derived from an EMBL/GenBank/DDBJ whole genome shotgun (WGS) entry which is preliminary data.</text>
</comment>
<keyword evidence="2" id="KW-0472">Membrane</keyword>
<feature type="transmembrane region" description="Helical" evidence="2">
    <location>
        <begin position="282"/>
        <end position="300"/>
    </location>
</feature>
<proteinExistence type="predicted"/>